<dbReference type="OrthoDB" id="9794786at2"/>
<evidence type="ECO:0000313" key="2">
    <source>
        <dbReference type="EMBL" id="ENO96464.1"/>
    </source>
</evidence>
<gene>
    <name evidence="2" type="ORF">C667_13865</name>
</gene>
<accession>N6ZWH0</accession>
<sequence length="136" mass="14550">MANYKIEDIEGIGEVTGKKFREAGVKDTDALLAASTTPSARAKLAEATGLSTAQVLKFANMADLYRIHGVGSDYAQLLEAAGVDTVPALARRAPANLAATLAQVNAEKKLTRRVPPEADVAKWVEQAKELPRVLEY</sequence>
<dbReference type="RefSeq" id="WP_004365703.1">
    <property type="nucleotide sequence ID" value="NZ_AMXF01000106.1"/>
</dbReference>
<evidence type="ECO:0000259" key="1">
    <source>
        <dbReference type="Pfam" id="PF14229"/>
    </source>
</evidence>
<proteinExistence type="predicted"/>
<dbReference type="AlphaFoldDB" id="N6ZWH0"/>
<comment type="caution">
    <text evidence="2">The sequence shown here is derived from an EMBL/GenBank/DDBJ whole genome shotgun (WGS) entry which is preliminary data.</text>
</comment>
<evidence type="ECO:0000313" key="3">
    <source>
        <dbReference type="Proteomes" id="UP000013047"/>
    </source>
</evidence>
<feature type="domain" description="DUF4332" evidence="1">
    <location>
        <begin position="10"/>
        <end position="130"/>
    </location>
</feature>
<dbReference type="Pfam" id="PF14229">
    <property type="entry name" value="DUF4332"/>
    <property type="match status" value="1"/>
</dbReference>
<dbReference type="Proteomes" id="UP000013047">
    <property type="component" value="Unassembled WGS sequence"/>
</dbReference>
<reference evidence="2 3" key="1">
    <citation type="submission" date="2012-09" db="EMBL/GenBank/DDBJ databases">
        <title>Draft Genome Sequences of 6 Strains from Genus Thauera.</title>
        <authorList>
            <person name="Liu B."/>
            <person name="Shapleigh J.P."/>
            <person name="Frostegard A.H."/>
        </authorList>
    </citation>
    <scope>NUCLEOTIDE SEQUENCE [LARGE SCALE GENOMIC DNA]</scope>
    <source>
        <strain evidence="2 3">B4P</strain>
    </source>
</reference>
<protein>
    <submittedName>
        <fullName evidence="2">Molybdenum cofactor biosynthesis protein</fullName>
    </submittedName>
</protein>
<dbReference type="EMBL" id="AMXF01000106">
    <property type="protein sequence ID" value="ENO96464.1"/>
    <property type="molecule type" value="Genomic_DNA"/>
</dbReference>
<name>N6ZWH0_9RHOO</name>
<organism evidence="2 3">
    <name type="scientific">Thauera phenylacetica B4P</name>
    <dbReference type="NCBI Taxonomy" id="1234382"/>
    <lineage>
        <taxon>Bacteria</taxon>
        <taxon>Pseudomonadati</taxon>
        <taxon>Pseudomonadota</taxon>
        <taxon>Betaproteobacteria</taxon>
        <taxon>Rhodocyclales</taxon>
        <taxon>Zoogloeaceae</taxon>
        <taxon>Thauera</taxon>
    </lineage>
</organism>
<keyword evidence="3" id="KW-1185">Reference proteome</keyword>
<dbReference type="InterPro" id="IPR025567">
    <property type="entry name" value="DUF4332"/>
</dbReference>
<dbReference type="Gene3D" id="1.10.150.20">
    <property type="entry name" value="5' to 3' exonuclease, C-terminal subdomain"/>
    <property type="match status" value="2"/>
</dbReference>